<sequence length="40" mass="4870">MKEMEGKFRGMRDKYSIEIYTIHKNYNAELYIENINLTIV</sequence>
<dbReference type="RefSeq" id="WP_317920819.1">
    <property type="nucleotide sequence ID" value="NZ_BSYN01000001.1"/>
</dbReference>
<dbReference type="Proteomes" id="UP000198828">
    <property type="component" value="Unassembled WGS sequence"/>
</dbReference>
<proteinExistence type="predicted"/>
<keyword evidence="2" id="KW-1185">Reference proteome</keyword>
<organism evidence="1 2">
    <name type="scientific">Tepidimicrobium xylanilyticum</name>
    <dbReference type="NCBI Taxonomy" id="1123352"/>
    <lineage>
        <taxon>Bacteria</taxon>
        <taxon>Bacillati</taxon>
        <taxon>Bacillota</taxon>
        <taxon>Tissierellia</taxon>
        <taxon>Tissierellales</taxon>
        <taxon>Tepidimicrobiaceae</taxon>
        <taxon>Tepidimicrobium</taxon>
    </lineage>
</organism>
<dbReference type="AlphaFoldDB" id="A0A1H2Q788"/>
<name>A0A1H2Q788_9FIRM</name>
<reference evidence="1 2" key="1">
    <citation type="submission" date="2016-10" db="EMBL/GenBank/DDBJ databases">
        <authorList>
            <person name="de Groot N.N."/>
        </authorList>
    </citation>
    <scope>NUCLEOTIDE SEQUENCE [LARGE SCALE GENOMIC DNA]</scope>
    <source>
        <strain evidence="1 2">DSM 23310</strain>
    </source>
</reference>
<evidence type="ECO:0000313" key="2">
    <source>
        <dbReference type="Proteomes" id="UP000198828"/>
    </source>
</evidence>
<gene>
    <name evidence="1" type="ORF">SAMN05660923_00058</name>
</gene>
<accession>A0A1H2Q788</accession>
<evidence type="ECO:0000313" key="1">
    <source>
        <dbReference type="EMBL" id="SDW02259.1"/>
    </source>
</evidence>
<dbReference type="EMBL" id="FNNG01000001">
    <property type="protein sequence ID" value="SDW02259.1"/>
    <property type="molecule type" value="Genomic_DNA"/>
</dbReference>
<protein>
    <submittedName>
        <fullName evidence="1">Uncharacterized protein</fullName>
    </submittedName>
</protein>